<comment type="caution">
    <text evidence="3">The sequence shown here is derived from an EMBL/GenBank/DDBJ whole genome shotgun (WGS) entry which is preliminary data.</text>
</comment>
<reference evidence="4" key="1">
    <citation type="journal article" date="2019" name="Int. J. Syst. Evol. Microbiol.">
        <title>The Global Catalogue of Microorganisms (GCM) 10K type strain sequencing project: providing services to taxonomists for standard genome sequencing and annotation.</title>
        <authorList>
            <consortium name="The Broad Institute Genomics Platform"/>
            <consortium name="The Broad Institute Genome Sequencing Center for Infectious Disease"/>
            <person name="Wu L."/>
            <person name="Ma J."/>
        </authorList>
    </citation>
    <scope>NUCLEOTIDE SEQUENCE [LARGE SCALE GENOMIC DNA]</scope>
    <source>
        <strain evidence="4">CGMCC 4.7204</strain>
    </source>
</reference>
<keyword evidence="1" id="KW-1133">Transmembrane helix</keyword>
<name>A0ABV8L2F8_9NOCA</name>
<evidence type="ECO:0000313" key="4">
    <source>
        <dbReference type="Proteomes" id="UP001595767"/>
    </source>
</evidence>
<dbReference type="Proteomes" id="UP001595767">
    <property type="component" value="Unassembled WGS sequence"/>
</dbReference>
<dbReference type="Pfam" id="PF10092">
    <property type="entry name" value="DUF2330"/>
    <property type="match status" value="2"/>
</dbReference>
<feature type="chain" id="PRO_5046084796" evidence="2">
    <location>
        <begin position="26"/>
        <end position="339"/>
    </location>
</feature>
<dbReference type="EMBL" id="JBHSBA010000003">
    <property type="protein sequence ID" value="MFC4124482.1"/>
    <property type="molecule type" value="Genomic_DNA"/>
</dbReference>
<dbReference type="InterPro" id="IPR019283">
    <property type="entry name" value="DUF2330"/>
</dbReference>
<feature type="signal peptide" evidence="2">
    <location>
        <begin position="1"/>
        <end position="25"/>
    </location>
</feature>
<keyword evidence="2" id="KW-0732">Signal</keyword>
<sequence length="339" mass="36173">MTTTALRLALAVAALCTGVPFVASADAVPLGPAGQPQPRAEFTNVFLTWDGRTETMIVDTTSMDTETPYSAMVIPTPAPATLRPVESGLFVELNEVAAADVVTQRHWFQQAHIPESEQLFGVLINQPPPGPPHLSGSLSAVADWLSNRGVAVDTSPASALAEYQREGWSFTAVQLADDGDAFSSESGVVSTDEFLLRFDTDRLIYPTRIDRGLPGPTLTRMYVLADHRVTRGDADATQHNVDVEFAGPLPESGRAALSRPMALGNDYLTVLTTTVPDPSTIATDATFVRASSDEPFRDTIVRHENVELLGFPAGYVLIVAGFSVAAVVAGAVLRGRSPR</sequence>
<protein>
    <submittedName>
        <fullName evidence="3">DUF2330 domain-containing protein</fullName>
    </submittedName>
</protein>
<feature type="transmembrane region" description="Helical" evidence="1">
    <location>
        <begin position="313"/>
        <end position="333"/>
    </location>
</feature>
<evidence type="ECO:0000256" key="2">
    <source>
        <dbReference type="SAM" id="SignalP"/>
    </source>
</evidence>
<accession>A0ABV8L2F8</accession>
<dbReference type="RefSeq" id="WP_378546629.1">
    <property type="nucleotide sequence ID" value="NZ_JBHSBA010000003.1"/>
</dbReference>
<proteinExistence type="predicted"/>
<keyword evidence="4" id="KW-1185">Reference proteome</keyword>
<organism evidence="3 4">
    <name type="scientific">Nocardia rhizosphaerae</name>
    <dbReference type="NCBI Taxonomy" id="1691571"/>
    <lineage>
        <taxon>Bacteria</taxon>
        <taxon>Bacillati</taxon>
        <taxon>Actinomycetota</taxon>
        <taxon>Actinomycetes</taxon>
        <taxon>Mycobacteriales</taxon>
        <taxon>Nocardiaceae</taxon>
        <taxon>Nocardia</taxon>
    </lineage>
</organism>
<evidence type="ECO:0000313" key="3">
    <source>
        <dbReference type="EMBL" id="MFC4124482.1"/>
    </source>
</evidence>
<keyword evidence="1" id="KW-0812">Transmembrane</keyword>
<keyword evidence="1" id="KW-0472">Membrane</keyword>
<evidence type="ECO:0000256" key="1">
    <source>
        <dbReference type="SAM" id="Phobius"/>
    </source>
</evidence>
<gene>
    <name evidence="3" type="ORF">ACFOW8_06030</name>
</gene>